<keyword evidence="9" id="KW-1003">Cell membrane</keyword>
<evidence type="ECO:0000256" key="1">
    <source>
        <dbReference type="ARBA" id="ARBA00004141"/>
    </source>
</evidence>
<keyword evidence="3 9" id="KW-0813">Transport</keyword>
<feature type="transmembrane region" description="Helical" evidence="9">
    <location>
        <begin position="460"/>
        <end position="483"/>
    </location>
</feature>
<dbReference type="GO" id="GO:0005886">
    <property type="term" value="C:plasma membrane"/>
    <property type="evidence" value="ECO:0007669"/>
    <property type="project" value="UniProtKB-SubCell"/>
</dbReference>
<name>A0AAN1T053_9PROT</name>
<keyword evidence="9" id="KW-0479">Metal-binding</keyword>
<evidence type="ECO:0000313" key="11">
    <source>
        <dbReference type="EMBL" id="BBJ00273.1"/>
    </source>
</evidence>
<keyword evidence="5 9" id="KW-0460">Magnesium</keyword>
<evidence type="ECO:0000256" key="3">
    <source>
        <dbReference type="ARBA" id="ARBA00022448"/>
    </source>
</evidence>
<evidence type="ECO:0000256" key="9">
    <source>
        <dbReference type="RuleBase" id="RU362011"/>
    </source>
</evidence>
<evidence type="ECO:0000256" key="2">
    <source>
        <dbReference type="ARBA" id="ARBA00009749"/>
    </source>
</evidence>
<sequence length="484" mass="53762">MTDTTQESHHTDNVQEHLKQVESLLHKHALVESVAHNQELPRQDRHALVGSLLHKQHLTELQRKLDGLHPADIAYILEALPIEQRLLVWDMVKSERDGEILIEVSDAVRESLIATMNREELRAAAEQLDTDEIADLAPDLPQNVMRDVFKSLSIEEREQLRAAMSYSEDSVGALMDFNMIQVREDVTLEVVSRYLRRFDELPDHTDQVFVVDRDDRFKGVLPINLIVVNEPEVVVGDLMLTDTIQLHPEEKADQAAQAFERYDLVSAPVVDEDGKLIGRVTVNVVLDFIRTESESDLLNQAGLREEEDIFASVWKSAQNRWTWLALNLCTAFFASRVIGEFEGTIEKFVALATLMPIVAGIAGNSANQTTTIIIRSLALGQITPGNARRLMAKELAISGLNGLVWGGIAGLFAYFLYHSVSLGVVMTSAMLLNLTVGAIVGMAIPLIMQRFGRDPAIGSSVMITAITDSGGFFIFLGLATIFLI</sequence>
<evidence type="ECO:0000256" key="5">
    <source>
        <dbReference type="ARBA" id="ARBA00022842"/>
    </source>
</evidence>
<dbReference type="SUPFAM" id="SSF158791">
    <property type="entry name" value="MgtE N-terminal domain-like"/>
    <property type="match status" value="1"/>
</dbReference>
<dbReference type="Gene3D" id="3.10.580.10">
    <property type="entry name" value="CBS-domain"/>
    <property type="match status" value="1"/>
</dbReference>
<dbReference type="GO" id="GO:0046872">
    <property type="term" value="F:metal ion binding"/>
    <property type="evidence" value="ECO:0007669"/>
    <property type="project" value="UniProtKB-KW"/>
</dbReference>
<reference evidence="11 12" key="1">
    <citation type="submission" date="2019-03" db="EMBL/GenBank/DDBJ databases">
        <title>Complete genome sequence of Ferrigenium kumadai strain An22, a microaerophilic iron-oxidizing bacterium isolated from a paddy field soil.</title>
        <authorList>
            <person name="Watanabe T."/>
            <person name="Asakawa S."/>
        </authorList>
    </citation>
    <scope>NUCLEOTIDE SEQUENCE [LARGE SCALE GENOMIC DNA]</scope>
    <source>
        <strain evidence="11 12">An22</strain>
    </source>
</reference>
<proteinExistence type="inferred from homology"/>
<evidence type="ECO:0000256" key="8">
    <source>
        <dbReference type="PROSITE-ProRule" id="PRU00703"/>
    </source>
</evidence>
<dbReference type="AlphaFoldDB" id="A0AAN1T053"/>
<evidence type="ECO:0000259" key="10">
    <source>
        <dbReference type="PROSITE" id="PS51371"/>
    </source>
</evidence>
<dbReference type="SUPFAM" id="SSF161093">
    <property type="entry name" value="MgtE membrane domain-like"/>
    <property type="match status" value="1"/>
</dbReference>
<protein>
    <recommendedName>
        <fullName evidence="9">Magnesium transporter MgtE</fullName>
    </recommendedName>
</protein>
<keyword evidence="4 9" id="KW-0812">Transmembrane</keyword>
<evidence type="ECO:0000313" key="12">
    <source>
        <dbReference type="Proteomes" id="UP001319121"/>
    </source>
</evidence>
<comment type="caution">
    <text evidence="9">Lacks conserved residue(s) required for the propagation of feature annotation.</text>
</comment>
<organism evidence="11 12">
    <name type="scientific">Ferrigenium kumadai</name>
    <dbReference type="NCBI Taxonomy" id="1682490"/>
    <lineage>
        <taxon>Bacteria</taxon>
        <taxon>Pseudomonadati</taxon>
        <taxon>Pseudomonadota</taxon>
        <taxon>Betaproteobacteria</taxon>
        <taxon>Nitrosomonadales</taxon>
        <taxon>Gallionellaceae</taxon>
        <taxon>Ferrigenium</taxon>
    </lineage>
</organism>
<gene>
    <name evidence="11" type="ORF">FGKAn22_19650</name>
</gene>
<keyword evidence="12" id="KW-1185">Reference proteome</keyword>
<dbReference type="InterPro" id="IPR006669">
    <property type="entry name" value="MgtE_transporter"/>
</dbReference>
<dbReference type="Proteomes" id="UP001319121">
    <property type="component" value="Chromosome"/>
</dbReference>
<dbReference type="InterPro" id="IPR046342">
    <property type="entry name" value="CBS_dom_sf"/>
</dbReference>
<dbReference type="SMART" id="SM00924">
    <property type="entry name" value="MgtE_N"/>
    <property type="match status" value="1"/>
</dbReference>
<dbReference type="SUPFAM" id="SSF54631">
    <property type="entry name" value="CBS-domain pair"/>
    <property type="match status" value="1"/>
</dbReference>
<dbReference type="InterPro" id="IPR006668">
    <property type="entry name" value="Mg_transptr_MgtE_intracell_dom"/>
</dbReference>
<dbReference type="InterPro" id="IPR000644">
    <property type="entry name" value="CBS_dom"/>
</dbReference>
<dbReference type="SMART" id="SM00116">
    <property type="entry name" value="CBS"/>
    <property type="match status" value="2"/>
</dbReference>
<evidence type="ECO:0000256" key="7">
    <source>
        <dbReference type="ARBA" id="ARBA00023136"/>
    </source>
</evidence>
<comment type="similarity">
    <text evidence="2 9">Belongs to the SLC41A transporter family.</text>
</comment>
<dbReference type="Gene3D" id="1.10.357.20">
    <property type="entry name" value="SLC41 divalent cation transporters, integral membrane domain"/>
    <property type="match status" value="1"/>
</dbReference>
<dbReference type="GO" id="GO:0015095">
    <property type="term" value="F:magnesium ion transmembrane transporter activity"/>
    <property type="evidence" value="ECO:0007669"/>
    <property type="project" value="UniProtKB-UniRule"/>
</dbReference>
<dbReference type="InterPro" id="IPR038076">
    <property type="entry name" value="MgtE_N_sf"/>
</dbReference>
<feature type="domain" description="CBS" evidence="10">
    <location>
        <begin position="239"/>
        <end position="295"/>
    </location>
</feature>
<dbReference type="Pfam" id="PF01769">
    <property type="entry name" value="MgtE"/>
    <property type="match status" value="1"/>
</dbReference>
<comment type="subcellular location">
    <subcellularLocation>
        <location evidence="9">Cell membrane</location>
        <topology evidence="9">Multi-pass membrane protein</topology>
    </subcellularLocation>
    <subcellularLocation>
        <location evidence="1">Membrane</location>
        <topology evidence="1">Multi-pass membrane protein</topology>
    </subcellularLocation>
</comment>
<dbReference type="InterPro" id="IPR006667">
    <property type="entry name" value="SLC41_membr_dom"/>
</dbReference>
<dbReference type="Pfam" id="PF00571">
    <property type="entry name" value="CBS"/>
    <property type="match status" value="1"/>
</dbReference>
<dbReference type="CDD" id="cd04606">
    <property type="entry name" value="CBS_pair_Mg_transporter"/>
    <property type="match status" value="1"/>
</dbReference>
<accession>A0AAN1T053</accession>
<comment type="subunit">
    <text evidence="9">Homodimer.</text>
</comment>
<keyword evidence="6 9" id="KW-1133">Transmembrane helix</keyword>
<dbReference type="InterPro" id="IPR036739">
    <property type="entry name" value="SLC41_membr_dom_sf"/>
</dbReference>
<dbReference type="Gene3D" id="1.25.60.10">
    <property type="entry name" value="MgtE N-terminal domain-like"/>
    <property type="match status" value="1"/>
</dbReference>
<comment type="function">
    <text evidence="9">Acts as a magnesium transporter.</text>
</comment>
<dbReference type="RefSeq" id="WP_212785518.1">
    <property type="nucleotide sequence ID" value="NZ_AP019536.1"/>
</dbReference>
<feature type="transmembrane region" description="Helical" evidence="9">
    <location>
        <begin position="429"/>
        <end position="448"/>
    </location>
</feature>
<evidence type="ECO:0000256" key="4">
    <source>
        <dbReference type="ARBA" id="ARBA00022692"/>
    </source>
</evidence>
<dbReference type="PROSITE" id="PS51371">
    <property type="entry name" value="CBS"/>
    <property type="match status" value="1"/>
</dbReference>
<dbReference type="NCBIfam" id="TIGR00400">
    <property type="entry name" value="mgtE"/>
    <property type="match status" value="1"/>
</dbReference>
<dbReference type="EMBL" id="AP019536">
    <property type="protein sequence ID" value="BBJ00273.1"/>
    <property type="molecule type" value="Genomic_DNA"/>
</dbReference>
<keyword evidence="7 9" id="KW-0472">Membrane</keyword>
<dbReference type="PANTHER" id="PTHR43773:SF1">
    <property type="entry name" value="MAGNESIUM TRANSPORTER MGTE"/>
    <property type="match status" value="1"/>
</dbReference>
<dbReference type="KEGG" id="fku:FGKAn22_19650"/>
<dbReference type="PANTHER" id="PTHR43773">
    <property type="entry name" value="MAGNESIUM TRANSPORTER MGTE"/>
    <property type="match status" value="1"/>
</dbReference>
<keyword evidence="8" id="KW-0129">CBS domain</keyword>
<dbReference type="Pfam" id="PF03448">
    <property type="entry name" value="MgtE_N"/>
    <property type="match status" value="1"/>
</dbReference>
<evidence type="ECO:0000256" key="6">
    <source>
        <dbReference type="ARBA" id="ARBA00022989"/>
    </source>
</evidence>
<feature type="transmembrane region" description="Helical" evidence="9">
    <location>
        <begin position="395"/>
        <end position="417"/>
    </location>
</feature>